<reference evidence="3 4" key="1">
    <citation type="submission" date="2020-07" db="EMBL/GenBank/DDBJ databases">
        <title>Comparative genomics of pyrophilous fungi reveals a link between fire events and developmental genes.</title>
        <authorList>
            <consortium name="DOE Joint Genome Institute"/>
            <person name="Steindorff A.S."/>
            <person name="Carver A."/>
            <person name="Calhoun S."/>
            <person name="Stillman K."/>
            <person name="Liu H."/>
            <person name="Lipzen A."/>
            <person name="Pangilinan J."/>
            <person name="Labutti K."/>
            <person name="Bruns T.D."/>
            <person name="Grigoriev I.V."/>
        </authorList>
    </citation>
    <scope>NUCLEOTIDE SEQUENCE [LARGE SCALE GENOMIC DNA]</scope>
    <source>
        <strain evidence="3 4">CBS 144469</strain>
    </source>
</reference>
<feature type="compositionally biased region" description="Basic and acidic residues" evidence="2">
    <location>
        <begin position="92"/>
        <end position="119"/>
    </location>
</feature>
<keyword evidence="1" id="KW-0175">Coiled coil</keyword>
<evidence type="ECO:0000313" key="3">
    <source>
        <dbReference type="EMBL" id="KAF6760769.1"/>
    </source>
</evidence>
<dbReference type="PANTHER" id="PTHR48125">
    <property type="entry name" value="LP07818P1"/>
    <property type="match status" value="1"/>
</dbReference>
<evidence type="ECO:0000256" key="1">
    <source>
        <dbReference type="SAM" id="Coils"/>
    </source>
</evidence>
<feature type="compositionally biased region" description="Pro residues" evidence="2">
    <location>
        <begin position="629"/>
        <end position="638"/>
    </location>
</feature>
<feature type="compositionally biased region" description="Basic and acidic residues" evidence="2">
    <location>
        <begin position="168"/>
        <end position="182"/>
    </location>
</feature>
<keyword evidence="4" id="KW-1185">Reference proteome</keyword>
<organism evidence="3 4">
    <name type="scientific">Ephemerocybe angulata</name>
    <dbReference type="NCBI Taxonomy" id="980116"/>
    <lineage>
        <taxon>Eukaryota</taxon>
        <taxon>Fungi</taxon>
        <taxon>Dikarya</taxon>
        <taxon>Basidiomycota</taxon>
        <taxon>Agaricomycotina</taxon>
        <taxon>Agaricomycetes</taxon>
        <taxon>Agaricomycetidae</taxon>
        <taxon>Agaricales</taxon>
        <taxon>Agaricineae</taxon>
        <taxon>Psathyrellaceae</taxon>
        <taxon>Ephemerocybe</taxon>
    </lineage>
</organism>
<dbReference type="PANTHER" id="PTHR48125:SF10">
    <property type="entry name" value="OS12G0136300 PROTEIN"/>
    <property type="match status" value="1"/>
</dbReference>
<feature type="region of interest" description="Disordered" evidence="2">
    <location>
        <begin position="1"/>
        <end position="189"/>
    </location>
</feature>
<comment type="caution">
    <text evidence="3">The sequence shown here is derived from an EMBL/GenBank/DDBJ whole genome shotgun (WGS) entry which is preliminary data.</text>
</comment>
<feature type="coiled-coil region" evidence="1">
    <location>
        <begin position="430"/>
        <end position="457"/>
    </location>
</feature>
<gene>
    <name evidence="3" type="ORF">DFP72DRAFT_55358</name>
</gene>
<feature type="region of interest" description="Disordered" evidence="2">
    <location>
        <begin position="599"/>
        <end position="704"/>
    </location>
</feature>
<evidence type="ECO:0000313" key="4">
    <source>
        <dbReference type="Proteomes" id="UP000521943"/>
    </source>
</evidence>
<dbReference type="EMBL" id="JACGCI010000011">
    <property type="protein sequence ID" value="KAF6760769.1"/>
    <property type="molecule type" value="Genomic_DNA"/>
</dbReference>
<accession>A0A8H6IAA0</accession>
<feature type="compositionally biased region" description="Pro residues" evidence="2">
    <location>
        <begin position="80"/>
        <end position="91"/>
    </location>
</feature>
<feature type="compositionally biased region" description="Low complexity" evidence="2">
    <location>
        <begin position="610"/>
        <end position="628"/>
    </location>
</feature>
<feature type="compositionally biased region" description="Polar residues" evidence="2">
    <location>
        <begin position="677"/>
        <end position="697"/>
    </location>
</feature>
<evidence type="ECO:0000256" key="2">
    <source>
        <dbReference type="SAM" id="MobiDB-lite"/>
    </source>
</evidence>
<proteinExistence type="predicted"/>
<feature type="compositionally biased region" description="Basic and acidic residues" evidence="2">
    <location>
        <begin position="27"/>
        <end position="37"/>
    </location>
</feature>
<name>A0A8H6IAA0_9AGAR</name>
<dbReference type="AlphaFoldDB" id="A0A8H6IAA0"/>
<sequence length="725" mass="80287">MATANRYDALNVEEDASQDPLSSPPPSRDESVGERTTRTLPHAPQAPALPITAVPNGIENPPPRQRPAQSRIDSWMVLKPTPPPPAKAPAPPHKEGKEGDQPSRPDSSRREEKRRKVEPRPAQSDEEQEQQPPSSRTAWEVDDWDRESPAEEEEGATGLSAAERKRKRDLDTEWEELVHDKPSGYPPSFPANTSFSFTAGSSTMFAPPSSSALSMSTPNTSVSGMSISTLRSQPQSSIRRQIPIYTARSTPAGSPAPKPAPILAPPPAPLFPTDPDWTFVEEPVGGFTRPNGTTEVELRRFSTATSRNIFDRATGDVKLWCIICDDPPITASADFVVRVPLLTDLSRRVTNDPDFDPTISCTTLEDPHLYKHKMPQPYCFSGAGMTSLHARALMRNSGVWSCKKISVIFFEIPSPTPSLLTVLRDVPIALKNIDDKAERERAEKKVAEHAREVLSREDRFIAFCRTRQDALPPTVRGDPGVTYVLDHIRAHAFRITEDGKTITVYRIDFACPTSLNIEWDKLHRGLRGVTWEGTHGHAKPMRQDIHCGYCKGLDHPTSDCPLKRQGVYENTITTATPITPDVPVELPPNPFDDILQAESERSRASPRPQPKGTQRGPPGQQGARAQPPTSQPRYPPQYQPHFTHPQYAAQGYGPPYQTRGGSTRGRGRGGARPRPPFNSQGYQEEWYSQSQGPSNGPTYDDNYHTYDDAYNGDGGHAYAYAGQRY</sequence>
<protein>
    <submittedName>
        <fullName evidence="3">Uncharacterized protein</fullName>
    </submittedName>
</protein>
<dbReference type="Proteomes" id="UP000521943">
    <property type="component" value="Unassembled WGS sequence"/>
</dbReference>
<feature type="compositionally biased region" description="Acidic residues" evidence="2">
    <location>
        <begin position="140"/>
        <end position="155"/>
    </location>
</feature>